<proteinExistence type="predicted"/>
<dbReference type="InterPro" id="IPR036188">
    <property type="entry name" value="FAD/NAD-bd_sf"/>
</dbReference>
<evidence type="ECO:0000313" key="1">
    <source>
        <dbReference type="EMBL" id="EUJ24528.1"/>
    </source>
</evidence>
<dbReference type="EMBL" id="AODD01000002">
    <property type="protein sequence ID" value="EUJ24528.1"/>
    <property type="molecule type" value="Genomic_DNA"/>
</dbReference>
<comment type="caution">
    <text evidence="1">The sequence shown here is derived from an EMBL/GenBank/DDBJ whole genome shotgun (WGS) entry which is preliminary data.</text>
</comment>
<accession>W7BW21</accession>
<organism evidence="1 2">
    <name type="scientific">Listeria grandensis FSL F6-0971</name>
    <dbReference type="NCBI Taxonomy" id="1265819"/>
    <lineage>
        <taxon>Bacteria</taxon>
        <taxon>Bacillati</taxon>
        <taxon>Bacillota</taxon>
        <taxon>Bacilli</taxon>
        <taxon>Bacillales</taxon>
        <taxon>Listeriaceae</taxon>
        <taxon>Listeria</taxon>
    </lineage>
</organism>
<keyword evidence="2" id="KW-1185">Reference proteome</keyword>
<dbReference type="STRING" id="1265819.PGRAN_01400"/>
<protein>
    <submittedName>
        <fullName evidence="1">FAD-binding oxidoreductase</fullName>
    </submittedName>
</protein>
<evidence type="ECO:0000313" key="2">
    <source>
        <dbReference type="Proteomes" id="UP000019253"/>
    </source>
</evidence>
<dbReference type="PATRIC" id="fig|1265819.5.peg.279"/>
<gene>
    <name evidence="1" type="ORF">PGRAN_01400</name>
</gene>
<reference evidence="1 2" key="1">
    <citation type="journal article" date="2014" name="Int. J. Syst. Evol. Microbiol.">
        <title>Listeria floridensis sp. nov., Listeria aquatica sp. nov., Listeria cornellensis sp. nov., Listeria riparia sp. nov. and Listeria grandensis sp. nov., from agricultural and natural environments.</title>
        <authorList>
            <person name="den Bakker H.C."/>
            <person name="Warchocki S."/>
            <person name="Wright E.M."/>
            <person name="Allred A.F."/>
            <person name="Ahlstrom C."/>
            <person name="Manuel C.S."/>
            <person name="Stasiewicz M.J."/>
            <person name="Burrell A."/>
            <person name="Roof S."/>
            <person name="Strawn L."/>
            <person name="Fortes E.D."/>
            <person name="Nightingale K.K."/>
            <person name="Kephart D."/>
            <person name="Wiedmann M."/>
        </authorList>
    </citation>
    <scope>NUCLEOTIDE SEQUENCE [LARGE SCALE GENOMIC DNA]</scope>
    <source>
        <strain evidence="2">FSL F6-971</strain>
    </source>
</reference>
<dbReference type="Proteomes" id="UP000019253">
    <property type="component" value="Unassembled WGS sequence"/>
</dbReference>
<name>W7BW21_9LIST</name>
<dbReference type="AlphaFoldDB" id="W7BW21"/>
<sequence>MPTAKPIFVANGLGSSGLTTGPYVAKILVDLIQGKTPKTDIAGFDPSHSITS</sequence>
<dbReference type="Gene3D" id="3.50.50.60">
    <property type="entry name" value="FAD/NAD(P)-binding domain"/>
    <property type="match status" value="1"/>
</dbReference>